<sequence>MVGPFKKRIIDSLRNDYPQFLMANHSFSHGFNDKYAKFYSMPDSAYKDFMRNEKELNIQVKIIRLPGNNTWASNGVIHGQKAENPLIKRLDSNGYKIVGWDIEWAQNGKQKAPKESATEMAKRINQRFDDGNTVEQNAIVILSHDRLFEKQQFADSLRRFIQILKQDPRNVFETIDHYPMLQRK</sequence>
<dbReference type="EMBL" id="MLJW01000048">
    <property type="protein sequence ID" value="OIR05741.1"/>
    <property type="molecule type" value="Genomic_DNA"/>
</dbReference>
<dbReference type="Gene3D" id="3.20.20.370">
    <property type="entry name" value="Glycoside hydrolase/deacetylase"/>
    <property type="match status" value="1"/>
</dbReference>
<dbReference type="InterPro" id="IPR011330">
    <property type="entry name" value="Glyco_hydro/deAcase_b/a-brl"/>
</dbReference>
<dbReference type="GO" id="GO:0036311">
    <property type="term" value="F:chitin disaccharide deacetylase activity"/>
    <property type="evidence" value="ECO:0007669"/>
    <property type="project" value="UniProtKB-EC"/>
</dbReference>
<keyword evidence="1" id="KW-0378">Hydrolase</keyword>
<evidence type="ECO:0000313" key="1">
    <source>
        <dbReference type="EMBL" id="OIR05741.1"/>
    </source>
</evidence>
<organism evidence="1">
    <name type="scientific">mine drainage metagenome</name>
    <dbReference type="NCBI Taxonomy" id="410659"/>
    <lineage>
        <taxon>unclassified sequences</taxon>
        <taxon>metagenomes</taxon>
        <taxon>ecological metagenomes</taxon>
    </lineage>
</organism>
<name>A0A1J5SNU4_9ZZZZ</name>
<dbReference type="AlphaFoldDB" id="A0A1J5SNU4"/>
<dbReference type="EC" id="3.5.1.105" evidence="1"/>
<accession>A0A1J5SNU4</accession>
<reference evidence="1" key="1">
    <citation type="submission" date="2016-10" db="EMBL/GenBank/DDBJ databases">
        <title>Sequence of Gallionella enrichment culture.</title>
        <authorList>
            <person name="Poehlein A."/>
            <person name="Muehling M."/>
            <person name="Daniel R."/>
        </authorList>
    </citation>
    <scope>NUCLEOTIDE SEQUENCE</scope>
</reference>
<comment type="caution">
    <text evidence="1">The sequence shown here is derived from an EMBL/GenBank/DDBJ whole genome shotgun (WGS) entry which is preliminary data.</text>
</comment>
<protein>
    <submittedName>
        <fullName evidence="1">Chitin disaccharide deacetylase</fullName>
        <ecNumber evidence="1">3.5.1.105</ecNumber>
    </submittedName>
</protein>
<proteinExistence type="predicted"/>
<dbReference type="GO" id="GO:0005975">
    <property type="term" value="P:carbohydrate metabolic process"/>
    <property type="evidence" value="ECO:0007669"/>
    <property type="project" value="InterPro"/>
</dbReference>
<dbReference type="SUPFAM" id="SSF88713">
    <property type="entry name" value="Glycoside hydrolase/deacetylase"/>
    <property type="match status" value="1"/>
</dbReference>
<gene>
    <name evidence="1" type="primary">deaA</name>
    <name evidence="1" type="ORF">GALL_121760</name>
</gene>